<gene>
    <name evidence="1" type="ORF">BAZSYMA_ACONTIG220918_0</name>
</gene>
<accession>A0A1H6MP82</accession>
<protein>
    <submittedName>
        <fullName evidence="1">Uncharacterized protein</fullName>
    </submittedName>
</protein>
<evidence type="ECO:0000313" key="1">
    <source>
        <dbReference type="EMBL" id="SEI03678.1"/>
    </source>
</evidence>
<dbReference type="Proteomes" id="UP000198988">
    <property type="component" value="Unassembled WGS sequence"/>
</dbReference>
<organism evidence="1 2">
    <name type="scientific">Bathymodiolus azoricus thioautotrophic gill symbiont</name>
    <dbReference type="NCBI Taxonomy" id="235205"/>
    <lineage>
        <taxon>Bacteria</taxon>
        <taxon>Pseudomonadati</taxon>
        <taxon>Pseudomonadota</taxon>
        <taxon>Gammaproteobacteria</taxon>
        <taxon>sulfur-oxidizing symbionts</taxon>
    </lineage>
</organism>
<dbReference type="EMBL" id="CDSC02000472">
    <property type="protein sequence ID" value="SEI03678.1"/>
    <property type="molecule type" value="Genomic_DNA"/>
</dbReference>
<evidence type="ECO:0000313" key="2">
    <source>
        <dbReference type="Proteomes" id="UP000198988"/>
    </source>
</evidence>
<dbReference type="AlphaFoldDB" id="A0A1H6MP82"/>
<reference evidence="2" key="1">
    <citation type="submission" date="2016-06" db="EMBL/GenBank/DDBJ databases">
        <authorList>
            <person name="Petersen J."/>
            <person name="Sayavedra L."/>
        </authorList>
    </citation>
    <scope>NUCLEOTIDE SEQUENCE [LARGE SCALE GENOMIC DNA]</scope>
    <source>
        <strain evidence="2">BazSymA</strain>
    </source>
</reference>
<sequence>MYHNLFNLKILFLKLFFFVKNLTFKQFIVVKYIYL</sequence>
<name>A0A1H6MP82_9GAMM</name>
<proteinExistence type="predicted"/>